<evidence type="ECO:0000313" key="1">
    <source>
        <dbReference type="EMBL" id="KRY21530.1"/>
    </source>
</evidence>
<accession>A0A0V1AAI9</accession>
<sequence length="117" mass="13645">MSEFHLLPTSILKLNIRFLHIILRPLVEKDKVHKNTMAMINGNENAVNMQQSRGSSHKYPTLQNFLLNIKHKDACSQSKFLIELIEHYYISVQAAAMQARNYQSKQKIKTYTAWVSR</sequence>
<dbReference type="OrthoDB" id="10603352at2759"/>
<organism evidence="1 2">
    <name type="scientific">Trichinella patagoniensis</name>
    <dbReference type="NCBI Taxonomy" id="990121"/>
    <lineage>
        <taxon>Eukaryota</taxon>
        <taxon>Metazoa</taxon>
        <taxon>Ecdysozoa</taxon>
        <taxon>Nematoda</taxon>
        <taxon>Enoplea</taxon>
        <taxon>Dorylaimia</taxon>
        <taxon>Trichinellida</taxon>
        <taxon>Trichinellidae</taxon>
        <taxon>Trichinella</taxon>
    </lineage>
</organism>
<evidence type="ECO:0000313" key="2">
    <source>
        <dbReference type="Proteomes" id="UP000054783"/>
    </source>
</evidence>
<comment type="caution">
    <text evidence="1">The sequence shown here is derived from an EMBL/GenBank/DDBJ whole genome shotgun (WGS) entry which is preliminary data.</text>
</comment>
<gene>
    <name evidence="1" type="ORF">T12_12816</name>
</gene>
<dbReference type="Proteomes" id="UP000054783">
    <property type="component" value="Unassembled WGS sequence"/>
</dbReference>
<dbReference type="AlphaFoldDB" id="A0A0V1AAI9"/>
<proteinExistence type="predicted"/>
<dbReference type="EMBL" id="JYDQ01000015">
    <property type="protein sequence ID" value="KRY21530.1"/>
    <property type="molecule type" value="Genomic_DNA"/>
</dbReference>
<name>A0A0V1AAI9_9BILA</name>
<reference evidence="1 2" key="1">
    <citation type="submission" date="2015-01" db="EMBL/GenBank/DDBJ databases">
        <title>Evolution of Trichinella species and genotypes.</title>
        <authorList>
            <person name="Korhonen P.K."/>
            <person name="Edoardo P."/>
            <person name="Giuseppe L.R."/>
            <person name="Gasser R.B."/>
        </authorList>
    </citation>
    <scope>NUCLEOTIDE SEQUENCE [LARGE SCALE GENOMIC DNA]</scope>
    <source>
        <strain evidence="1">ISS2496</strain>
    </source>
</reference>
<protein>
    <submittedName>
        <fullName evidence="1">Uncharacterized protein</fullName>
    </submittedName>
</protein>
<keyword evidence="2" id="KW-1185">Reference proteome</keyword>